<reference evidence="4 5" key="1">
    <citation type="submission" date="2023-08" db="EMBL/GenBank/DDBJ databases">
        <title>Black Yeasts Isolated from many extreme environments.</title>
        <authorList>
            <person name="Coleine C."/>
            <person name="Stajich J.E."/>
            <person name="Selbmann L."/>
        </authorList>
    </citation>
    <scope>NUCLEOTIDE SEQUENCE [LARGE SCALE GENOMIC DNA]</scope>
    <source>
        <strain evidence="4 5">CCFEE 5792</strain>
    </source>
</reference>
<accession>A0AAV9NPV6</accession>
<dbReference type="FunFam" id="3.30.830.10:FF:000036">
    <property type="entry name" value="Putative zinc metalloprotease"/>
    <property type="match status" value="1"/>
</dbReference>
<dbReference type="PANTHER" id="PTHR43016">
    <property type="entry name" value="PRESEQUENCE PROTEASE"/>
    <property type="match status" value="1"/>
</dbReference>
<dbReference type="FunFam" id="3.30.830.10:FF:000031">
    <property type="entry name" value="Putative zinc metalloprotease"/>
    <property type="match status" value="1"/>
</dbReference>
<sequence>MRLAFITIPILILFLNLIVPALYTPNFSTAYLTVEVNQWLPGIFALKLLNPSYLRLGPLQFARLLSTMVSMRAQPRFRRLQTIEPDYCPAKVTQYESERTGLRIVVVDQQGPKLFGFFVLATEIHDDSGAPHTLEHLCFMGSKSYKYKGFLDKLATRAYSGTNAWTATDHTAYTLETAGWAGFAQILPVYLEHVILPTLTDAGCTTEVHHIDATGNDAGVVYSEMQGVQNAAAELIELRSKRILYPEGVGFRYETGGMMEQLRVLTAERIREFHRDMYQPKNLCVTLFGEVNHEEMLDIMDTFESSILSDIPSPDAPFTRPWIDSKPAPPLEHSTIERVEFPEEDESFGEVDIRFLGPDCADVLSMAALNVALLYLAGSSAAVLDNTLVEKEQLATAVYYTLDSRPRTEIAFSLSSVATARLEEVEKRFFEILKEAMDKPLDMKFMKDCIDRQLRSSKYNAESSPTSFADFIISDYLFGHRDGSTLANLKSLKHFGSILEGWSEDAWKKFIKTYISDAHHVSILGVPSARLSEKLKVDEAQRVEEQKEKLGPEGLKKMQEKLDAAKAENDREIPRELLGKFKVPSTETIHFVSTSPARSGLALKLGRPESKYQKIIDEDAQDLPLFLNFQHIPSNFARVELIVSTENLPDELRPLLSLYMESFYGLPVTRGKETISFEEVVLELERDTVGYAIDSAINLGNVEGLRISFQVEIEKYDVAIRWLSELLYNSVFDVERLKAINTRLLADIPDAKRSGDDMLTAVHLMTHLAPKSIGRARSTLVKALYLKRIKHLLETDSSKVVHQLEDLRSILFKFENFRLLVVSDLDKLEGPASSWKPFMKGLEATKELAPIGKRIERLSEAGKKTGKLAYVVPLPTIDSSFAYSISRGPTSYQDPKTPAIMVAMAYLNAVEGPLWVAVRGTGLAYGTSVSFDIESGFITLDVYRSPDSFKAFEASRKVVHGHITGEIEFDPLMLEGAISSIVVAFANEQQTLASAAASNFIRSVMKQLPEDHQESLLKKVRDITVPEIKQVLETVVFDVFRSDKADVLVTCAPSLKEAISEGLAGEGFSPEIHDLTYFQDDYGLKAGDDEEDNDEDDSDSDESAQDDKEGSDDIDGSEGYEIVEGAEDELDDE</sequence>
<dbReference type="Pfam" id="PF05193">
    <property type="entry name" value="Peptidase_M16_C"/>
    <property type="match status" value="1"/>
</dbReference>
<dbReference type="Gene3D" id="3.30.830.10">
    <property type="entry name" value="Metalloenzyme, LuxS/M16 peptidase-like"/>
    <property type="match status" value="4"/>
</dbReference>
<dbReference type="AlphaFoldDB" id="A0AAV9NPV6"/>
<evidence type="ECO:0008006" key="6">
    <source>
        <dbReference type="Google" id="ProtNLM"/>
    </source>
</evidence>
<evidence type="ECO:0000256" key="1">
    <source>
        <dbReference type="SAM" id="MobiDB-lite"/>
    </source>
</evidence>
<dbReference type="RefSeq" id="XP_064711536.1">
    <property type="nucleotide sequence ID" value="XM_064843676.1"/>
</dbReference>
<evidence type="ECO:0000259" key="3">
    <source>
        <dbReference type="Pfam" id="PF05193"/>
    </source>
</evidence>
<evidence type="ECO:0000313" key="4">
    <source>
        <dbReference type="EMBL" id="KAK5064212.1"/>
    </source>
</evidence>
<feature type="domain" description="Peptidase M16 N-terminal" evidence="2">
    <location>
        <begin position="125"/>
        <end position="210"/>
    </location>
</feature>
<feature type="region of interest" description="Disordered" evidence="1">
    <location>
        <begin position="1083"/>
        <end position="1133"/>
    </location>
</feature>
<dbReference type="FunFam" id="3.30.830.10:FF:000015">
    <property type="entry name" value="Putative zinc metalloprotease"/>
    <property type="match status" value="1"/>
</dbReference>
<dbReference type="InterPro" id="IPR011765">
    <property type="entry name" value="Pept_M16_N"/>
</dbReference>
<dbReference type="Proteomes" id="UP001358417">
    <property type="component" value="Unassembled WGS sequence"/>
</dbReference>
<feature type="compositionally biased region" description="Acidic residues" evidence="1">
    <location>
        <begin position="1124"/>
        <end position="1133"/>
    </location>
</feature>
<feature type="compositionally biased region" description="Acidic residues" evidence="1">
    <location>
        <begin position="1088"/>
        <end position="1118"/>
    </location>
</feature>
<name>A0AAV9NPV6_9EURO</name>
<dbReference type="GO" id="GO:0046872">
    <property type="term" value="F:metal ion binding"/>
    <property type="evidence" value="ECO:0007669"/>
    <property type="project" value="InterPro"/>
</dbReference>
<protein>
    <recommendedName>
        <fullName evidence="6">Mitochondrial presequence protease</fullName>
    </recommendedName>
</protein>
<gene>
    <name evidence="4" type="ORF">LTR84_000045</name>
</gene>
<evidence type="ECO:0000313" key="5">
    <source>
        <dbReference type="Proteomes" id="UP001358417"/>
    </source>
</evidence>
<dbReference type="InterPro" id="IPR007863">
    <property type="entry name" value="Peptidase_M16_C"/>
</dbReference>
<feature type="domain" description="Peptidase M16 C-terminal" evidence="3">
    <location>
        <begin position="265"/>
        <end position="443"/>
    </location>
</feature>
<evidence type="ECO:0000259" key="2">
    <source>
        <dbReference type="Pfam" id="PF00675"/>
    </source>
</evidence>
<dbReference type="SUPFAM" id="SSF63411">
    <property type="entry name" value="LuxS/MPP-like metallohydrolase"/>
    <property type="match status" value="4"/>
</dbReference>
<dbReference type="InterPro" id="IPR011249">
    <property type="entry name" value="Metalloenz_LuxS/M16"/>
</dbReference>
<comment type="caution">
    <text evidence="4">The sequence shown here is derived from an EMBL/GenBank/DDBJ whole genome shotgun (WGS) entry which is preliminary data.</text>
</comment>
<dbReference type="EMBL" id="JAVRRD010000001">
    <property type="protein sequence ID" value="KAK5064212.1"/>
    <property type="molecule type" value="Genomic_DNA"/>
</dbReference>
<proteinExistence type="predicted"/>
<dbReference type="Pfam" id="PF00675">
    <property type="entry name" value="Peptidase_M16"/>
    <property type="match status" value="1"/>
</dbReference>
<organism evidence="4 5">
    <name type="scientific">Exophiala bonariae</name>
    <dbReference type="NCBI Taxonomy" id="1690606"/>
    <lineage>
        <taxon>Eukaryota</taxon>
        <taxon>Fungi</taxon>
        <taxon>Dikarya</taxon>
        <taxon>Ascomycota</taxon>
        <taxon>Pezizomycotina</taxon>
        <taxon>Eurotiomycetes</taxon>
        <taxon>Chaetothyriomycetidae</taxon>
        <taxon>Chaetothyriales</taxon>
        <taxon>Herpotrichiellaceae</taxon>
        <taxon>Exophiala</taxon>
    </lineage>
</organism>
<keyword evidence="5" id="KW-1185">Reference proteome</keyword>
<dbReference type="GeneID" id="89968267"/>
<dbReference type="PANTHER" id="PTHR43016:SF16">
    <property type="entry name" value="METALLOPROTEASE, PUTATIVE (AFU_ORTHOLOGUE AFUA_4G07610)-RELATED"/>
    <property type="match status" value="1"/>
</dbReference>